<evidence type="ECO:0000313" key="1">
    <source>
        <dbReference type="EMBL" id="MBU9736476.1"/>
    </source>
</evidence>
<proteinExistence type="predicted"/>
<dbReference type="PANTHER" id="PTHR46638:SF1">
    <property type="entry name" value="CORRINOID ADENOSYLTRANSFERASE"/>
    <property type="match status" value="1"/>
</dbReference>
<dbReference type="Pfam" id="PF02572">
    <property type="entry name" value="CobA_CobO_BtuR"/>
    <property type="match status" value="1"/>
</dbReference>
<sequence length="171" mass="19762">MIQLYHGEGKGKTTAAVGGAVRAAGAGMRVVFGQFMKGNETAELEELKKISNIDILRSKENFGFYFQMTEEQKKRLTDIHNQILDKMRQLAEQGKCDFLVMDELTYTINYNLIETETLYQFLEYNKDKIEIIITGRNPAPRLLDITDYDSEILCHKHPYERGIKARRGIEY</sequence>
<reference evidence="1" key="1">
    <citation type="submission" date="2021-06" db="EMBL/GenBank/DDBJ databases">
        <title>Description of novel taxa of the family Lachnospiraceae.</title>
        <authorList>
            <person name="Chaplin A.V."/>
            <person name="Sokolova S.R."/>
            <person name="Pikina A.P."/>
            <person name="Korzhanova M."/>
            <person name="Belova V."/>
            <person name="Korostin D."/>
            <person name="Efimov B.A."/>
        </authorList>
    </citation>
    <scope>NUCLEOTIDE SEQUENCE</scope>
    <source>
        <strain evidence="1">ASD5720</strain>
    </source>
</reference>
<dbReference type="RefSeq" id="WP_238721323.1">
    <property type="nucleotide sequence ID" value="NZ_JAHQCW010000010.1"/>
</dbReference>
<dbReference type="InterPro" id="IPR003724">
    <property type="entry name" value="CblAdoTrfase_CobA"/>
</dbReference>
<dbReference type="AlphaFoldDB" id="A0A949K488"/>
<dbReference type="Gene3D" id="3.40.50.300">
    <property type="entry name" value="P-loop containing nucleotide triphosphate hydrolases"/>
    <property type="match status" value="1"/>
</dbReference>
<dbReference type="InterPro" id="IPR027417">
    <property type="entry name" value="P-loop_NTPase"/>
</dbReference>
<dbReference type="EMBL" id="JAHQCW010000010">
    <property type="protein sequence ID" value="MBU9736476.1"/>
    <property type="molecule type" value="Genomic_DNA"/>
</dbReference>
<keyword evidence="2" id="KW-1185">Reference proteome</keyword>
<name>A0A949K488_9FIRM</name>
<dbReference type="GO" id="GO:0005524">
    <property type="term" value="F:ATP binding"/>
    <property type="evidence" value="ECO:0007669"/>
    <property type="project" value="InterPro"/>
</dbReference>
<dbReference type="PANTHER" id="PTHR46638">
    <property type="entry name" value="CORRINOID ADENOSYLTRANSFERASE"/>
    <property type="match status" value="1"/>
</dbReference>
<dbReference type="PIRSF" id="PIRSF015617">
    <property type="entry name" value="Adensltrnsf_CobA"/>
    <property type="match status" value="1"/>
</dbReference>
<gene>
    <name evidence="1" type="ORF">KTH89_08000</name>
</gene>
<dbReference type="Proteomes" id="UP000712157">
    <property type="component" value="Unassembled WGS sequence"/>
</dbReference>
<protein>
    <submittedName>
        <fullName evidence="1">Cob(I)yrinic acid a,c-diamide adenosyltransferase</fullName>
    </submittedName>
</protein>
<dbReference type="GO" id="GO:0008817">
    <property type="term" value="F:corrinoid adenosyltransferase activity"/>
    <property type="evidence" value="ECO:0007669"/>
    <property type="project" value="InterPro"/>
</dbReference>
<dbReference type="SUPFAM" id="SSF52540">
    <property type="entry name" value="P-loop containing nucleoside triphosphate hydrolases"/>
    <property type="match status" value="1"/>
</dbReference>
<organism evidence="1 2">
    <name type="scientific">Diplocloster agilis</name>
    <dbReference type="NCBI Taxonomy" id="2850323"/>
    <lineage>
        <taxon>Bacteria</taxon>
        <taxon>Bacillati</taxon>
        <taxon>Bacillota</taxon>
        <taxon>Clostridia</taxon>
        <taxon>Lachnospirales</taxon>
        <taxon>Lachnospiraceae</taxon>
        <taxon>Diplocloster</taxon>
    </lineage>
</organism>
<dbReference type="GO" id="GO:0009236">
    <property type="term" value="P:cobalamin biosynthetic process"/>
    <property type="evidence" value="ECO:0007669"/>
    <property type="project" value="InterPro"/>
</dbReference>
<comment type="caution">
    <text evidence="1">The sequence shown here is derived from an EMBL/GenBank/DDBJ whole genome shotgun (WGS) entry which is preliminary data.</text>
</comment>
<evidence type="ECO:0000313" key="2">
    <source>
        <dbReference type="Proteomes" id="UP000712157"/>
    </source>
</evidence>
<accession>A0A949K488</accession>